<dbReference type="Proteomes" id="UP000070186">
    <property type="component" value="Unassembled WGS sequence"/>
</dbReference>
<dbReference type="InterPro" id="IPR025194">
    <property type="entry name" value="RodZ-like_C"/>
</dbReference>
<name>A0A133XME5_9RHOO</name>
<dbReference type="EMBL" id="LODL01000007">
    <property type="protein sequence ID" value="KXB32112.1"/>
    <property type="molecule type" value="Genomic_DNA"/>
</dbReference>
<comment type="caution">
    <text evidence="3">The sequence shown here is derived from an EMBL/GenBank/DDBJ whole genome shotgun (WGS) entry which is preliminary data.</text>
</comment>
<dbReference type="Gene3D" id="1.10.260.40">
    <property type="entry name" value="lambda repressor-like DNA-binding domains"/>
    <property type="match status" value="1"/>
</dbReference>
<dbReference type="GO" id="GO:0003677">
    <property type="term" value="F:DNA binding"/>
    <property type="evidence" value="ECO:0007669"/>
    <property type="project" value="InterPro"/>
</dbReference>
<dbReference type="Pfam" id="PF13413">
    <property type="entry name" value="HTH_25"/>
    <property type="match status" value="1"/>
</dbReference>
<dbReference type="Pfam" id="PF13464">
    <property type="entry name" value="RodZ_C"/>
    <property type="match status" value="1"/>
</dbReference>
<dbReference type="STRING" id="281362.AT959_03375"/>
<dbReference type="InterPro" id="IPR010982">
    <property type="entry name" value="Lambda_DNA-bd_dom_sf"/>
</dbReference>
<keyword evidence="4" id="KW-1185">Reference proteome</keyword>
<dbReference type="AlphaFoldDB" id="A0A133XME5"/>
<proteinExistence type="predicted"/>
<accession>A0A133XME5</accession>
<gene>
    <name evidence="3" type="ORF">AT959_03375</name>
</gene>
<dbReference type="PANTHER" id="PTHR34475">
    <property type="match status" value="1"/>
</dbReference>
<dbReference type="PANTHER" id="PTHR34475:SF1">
    <property type="entry name" value="CYTOSKELETON PROTEIN RODZ"/>
    <property type="match status" value="1"/>
</dbReference>
<evidence type="ECO:0000256" key="1">
    <source>
        <dbReference type="SAM" id="MobiDB-lite"/>
    </source>
</evidence>
<feature type="domain" description="Cytoskeleton protein RodZ-like C-terminal" evidence="2">
    <location>
        <begin position="236"/>
        <end position="305"/>
    </location>
</feature>
<organism evidence="3 4">
    <name type="scientific">Dechloromonas denitrificans</name>
    <dbReference type="NCBI Taxonomy" id="281362"/>
    <lineage>
        <taxon>Bacteria</taxon>
        <taxon>Pseudomonadati</taxon>
        <taxon>Pseudomonadota</taxon>
        <taxon>Betaproteobacteria</taxon>
        <taxon>Rhodocyclales</taxon>
        <taxon>Azonexaceae</taxon>
        <taxon>Dechloromonas</taxon>
    </lineage>
</organism>
<reference evidence="3 4" key="1">
    <citation type="submission" date="2015-12" db="EMBL/GenBank/DDBJ databases">
        <title>Nitrous oxide reduction kinetics distinguish bacteria harboring typical versus atypical NosZ.</title>
        <authorList>
            <person name="Yoon S."/>
            <person name="Nissen S."/>
            <person name="Park D."/>
            <person name="Sanford R.A."/>
            <person name="Loeffler F.E."/>
        </authorList>
    </citation>
    <scope>NUCLEOTIDE SEQUENCE [LARGE SCALE GENOMIC DNA]</scope>
    <source>
        <strain evidence="3 4">ATCC BAA-841</strain>
    </source>
</reference>
<evidence type="ECO:0000313" key="4">
    <source>
        <dbReference type="Proteomes" id="UP000070186"/>
    </source>
</evidence>
<evidence type="ECO:0000313" key="3">
    <source>
        <dbReference type="EMBL" id="KXB32112.1"/>
    </source>
</evidence>
<dbReference type="RefSeq" id="WP_066880598.1">
    <property type="nucleotide sequence ID" value="NZ_LODL01000007.1"/>
</dbReference>
<dbReference type="InterPro" id="IPR050400">
    <property type="entry name" value="Bact_Cytoskel_RodZ"/>
</dbReference>
<feature type="region of interest" description="Disordered" evidence="1">
    <location>
        <begin position="163"/>
        <end position="187"/>
    </location>
</feature>
<sequence length="308" mass="32902">MSDQMSGVEDLVDQTVSEAVPNVGAQLRAAREERGIQLPEVAATLKLGAKQVEALENGDWQALPGHTFIRGFVRNYARLVQIDPLPLMAQLDLTLQKPVTRLGDVDSRPATMPQSSGPISRRDRAVVTTGAVLVALAGLVYFLLPNDLSAWRESTQNLISSFSQKDAQEQPQAALAEPAAEPVFPPGTTPQQVMNPQADPVAVPAEPVNAPAVAVSPALTAAAPSAEALVKAPLRFVFEKESWVEVKDRDSKVIFSQRGTAGLDQAVLGNGPFSLVIGFAPGVKLFWRGQAVDLVPHTRGDVARLVLE</sequence>
<feature type="compositionally biased region" description="Low complexity" evidence="1">
    <location>
        <begin position="169"/>
        <end position="182"/>
    </location>
</feature>
<evidence type="ECO:0000259" key="2">
    <source>
        <dbReference type="Pfam" id="PF13464"/>
    </source>
</evidence>
<protein>
    <recommendedName>
        <fullName evidence="2">Cytoskeleton protein RodZ-like C-terminal domain-containing protein</fullName>
    </recommendedName>
</protein>